<evidence type="ECO:0000313" key="3">
    <source>
        <dbReference type="Proteomes" id="UP000791080"/>
    </source>
</evidence>
<dbReference type="InterPro" id="IPR043917">
    <property type="entry name" value="DUF5753"/>
</dbReference>
<sequence length="277" mass="30961">MRPTLRQRRLGSALARLRDRAGIDIDTVAASMGWTRSDTSGRESGRTESSLADIERLSRLYDSTDDERGWLLDLAGRQRERCWWQPFGAAVPDTFLDYLELEETATDLHAWEIDLVPGLLQTPDYARAVIESWIPRPGPDLAEQRLRLRMARRERMGRLRLSVVVDEGALRRRVGGDRVWREQLASLTRLPETVTLRVLPFSGGAHASHSGSFSLLTAVGATGVDQAVLLDNVGGSLFLEDEPEVRRFQSAFEDLRAAALDPESSRDAILDILRANG</sequence>
<dbReference type="Proteomes" id="UP000791080">
    <property type="component" value="Unassembled WGS sequence"/>
</dbReference>
<gene>
    <name evidence="2" type="ORF">G443_001656</name>
</gene>
<reference evidence="2 3" key="1">
    <citation type="submission" date="2013-07" db="EMBL/GenBank/DDBJ databases">
        <authorList>
            <consortium name="DOE Joint Genome Institute"/>
            <person name="Reeve W."/>
            <person name="Huntemann M."/>
            <person name="Han J."/>
            <person name="Chen A."/>
            <person name="Kyrpides N."/>
            <person name="Mavromatis K."/>
            <person name="Markowitz V."/>
            <person name="Palaniappan K."/>
            <person name="Ivanova N."/>
            <person name="Schaumberg A."/>
            <person name="Pati A."/>
            <person name="Liolios K."/>
            <person name="Nordberg H.P."/>
            <person name="Cantor M.N."/>
            <person name="Hua S.X."/>
            <person name="Woyke T."/>
        </authorList>
    </citation>
    <scope>NUCLEOTIDE SEQUENCE [LARGE SCALE GENOMIC DNA]</scope>
    <source>
        <strain evidence="2 3">DSM 43889</strain>
    </source>
</reference>
<dbReference type="SUPFAM" id="SSF47413">
    <property type="entry name" value="lambda repressor-like DNA-binding domains"/>
    <property type="match status" value="1"/>
</dbReference>
<dbReference type="EMBL" id="AUBJ02000001">
    <property type="protein sequence ID" value="MCP2331386.1"/>
    <property type="molecule type" value="Genomic_DNA"/>
</dbReference>
<dbReference type="InterPro" id="IPR010982">
    <property type="entry name" value="Lambda_DNA-bd_dom_sf"/>
</dbReference>
<dbReference type="Pfam" id="PF19054">
    <property type="entry name" value="DUF5753"/>
    <property type="match status" value="1"/>
</dbReference>
<evidence type="ECO:0000259" key="1">
    <source>
        <dbReference type="PROSITE" id="PS50943"/>
    </source>
</evidence>
<dbReference type="PROSITE" id="PS50943">
    <property type="entry name" value="HTH_CROC1"/>
    <property type="match status" value="1"/>
</dbReference>
<name>A0ABT1JFY2_ACTCY</name>
<keyword evidence="3" id="KW-1185">Reference proteome</keyword>
<dbReference type="RefSeq" id="WP_030228442.1">
    <property type="nucleotide sequence ID" value="NZ_AUBJ02000001.1"/>
</dbReference>
<dbReference type="InterPro" id="IPR001387">
    <property type="entry name" value="Cro/C1-type_HTH"/>
</dbReference>
<accession>A0ABT1JFY2</accession>
<organism evidence="2 3">
    <name type="scientific">Actinoalloteichus caeruleus DSM 43889</name>
    <dbReference type="NCBI Taxonomy" id="1120930"/>
    <lineage>
        <taxon>Bacteria</taxon>
        <taxon>Bacillati</taxon>
        <taxon>Actinomycetota</taxon>
        <taxon>Actinomycetes</taxon>
        <taxon>Pseudonocardiales</taxon>
        <taxon>Pseudonocardiaceae</taxon>
        <taxon>Actinoalloteichus</taxon>
        <taxon>Actinoalloteichus cyanogriseus</taxon>
    </lineage>
</organism>
<feature type="domain" description="HTH cro/C1-type" evidence="1">
    <location>
        <begin position="14"/>
        <end position="68"/>
    </location>
</feature>
<dbReference type="Gene3D" id="1.10.260.40">
    <property type="entry name" value="lambda repressor-like DNA-binding domains"/>
    <property type="match status" value="1"/>
</dbReference>
<comment type="caution">
    <text evidence="2">The sequence shown here is derived from an EMBL/GenBank/DDBJ whole genome shotgun (WGS) entry which is preliminary data.</text>
</comment>
<dbReference type="Pfam" id="PF13560">
    <property type="entry name" value="HTH_31"/>
    <property type="match status" value="1"/>
</dbReference>
<protein>
    <submittedName>
        <fullName evidence="2">Helix-turn-helix domain-containing protein</fullName>
    </submittedName>
</protein>
<proteinExistence type="predicted"/>
<evidence type="ECO:0000313" key="2">
    <source>
        <dbReference type="EMBL" id="MCP2331386.1"/>
    </source>
</evidence>
<reference evidence="2 3" key="2">
    <citation type="submission" date="2022-06" db="EMBL/GenBank/DDBJ databases">
        <title>Genomic Encyclopedia of Type Strains, Phase I: the one thousand microbial genomes (KMG-I) project.</title>
        <authorList>
            <person name="Kyrpides N."/>
        </authorList>
    </citation>
    <scope>NUCLEOTIDE SEQUENCE [LARGE SCALE GENOMIC DNA]</scope>
    <source>
        <strain evidence="2 3">DSM 43889</strain>
    </source>
</reference>